<dbReference type="Gene3D" id="3.40.1580.10">
    <property type="entry name" value="SMI1/KNR4-like"/>
    <property type="match status" value="1"/>
</dbReference>
<evidence type="ECO:0000313" key="2">
    <source>
        <dbReference type="EMBL" id="BEV06326.1"/>
    </source>
</evidence>
<dbReference type="RefSeq" id="WP_338613598.1">
    <property type="nucleotide sequence ID" value="NZ_AP029022.1"/>
</dbReference>
<sequence length="158" mass="18676">MEKSRNGNLELLKKNFEENCVEIFPSNIDEIEAFQKKYDVEISEDLYDYYLEINGSGNDTLNNLYEFYSISNTKKINEELINFRGIPDYSQLNFDGMENVFIFGGYQFNLYAFGIELHQDISSENRIYIFSGKDFRIMAKSFTEFVDLYLNKPDEIYV</sequence>
<name>A0ABN7CIS0_9FLAO</name>
<accession>A0ABN7CIS0</accession>
<dbReference type="Pfam" id="PF09346">
    <property type="entry name" value="SMI1_KNR4"/>
    <property type="match status" value="1"/>
</dbReference>
<dbReference type="InterPro" id="IPR018958">
    <property type="entry name" value="Knr4/Smi1-like_dom"/>
</dbReference>
<evidence type="ECO:0000259" key="1">
    <source>
        <dbReference type="SMART" id="SM00860"/>
    </source>
</evidence>
<dbReference type="Proteomes" id="UP001380186">
    <property type="component" value="Chromosome"/>
</dbReference>
<feature type="domain" description="Knr4/Smi1-like" evidence="1">
    <location>
        <begin position="25"/>
        <end position="148"/>
    </location>
</feature>
<dbReference type="SMART" id="SM00860">
    <property type="entry name" value="SMI1_KNR4"/>
    <property type="match status" value="1"/>
</dbReference>
<reference evidence="2 3" key="1">
    <citation type="journal article" date="2020" name="Microbes Environ.">
        <title>Synthetic bacterial community of duckweed: a simple and stable system to study plant-microbe interactions.</title>
        <authorList>
            <person name="Ishizawa H."/>
            <person name="Tada M."/>
            <person name="Kuroda M."/>
            <person name="Inoue D."/>
            <person name="Futamata H."/>
            <person name="Ike M."/>
        </authorList>
    </citation>
    <scope>NUCLEOTIDE SEQUENCE [LARGE SCALE GENOMIC DNA]</scope>
    <source>
        <strain evidence="2 3">DW100</strain>
    </source>
</reference>
<gene>
    <name evidence="2" type="ORF">CRDW_37000</name>
</gene>
<protein>
    <submittedName>
        <fullName evidence="2">SMI1/KNR4 family protein</fullName>
    </submittedName>
</protein>
<dbReference type="InterPro" id="IPR037883">
    <property type="entry name" value="Knr4/Smi1-like_sf"/>
</dbReference>
<organism evidence="2 3">
    <name type="scientific">Chryseobacterium gambrini</name>
    <dbReference type="NCBI Taxonomy" id="373672"/>
    <lineage>
        <taxon>Bacteria</taxon>
        <taxon>Pseudomonadati</taxon>
        <taxon>Bacteroidota</taxon>
        <taxon>Flavobacteriia</taxon>
        <taxon>Flavobacteriales</taxon>
        <taxon>Weeksellaceae</taxon>
        <taxon>Chryseobacterium group</taxon>
        <taxon>Chryseobacterium</taxon>
    </lineage>
</organism>
<proteinExistence type="predicted"/>
<keyword evidence="3" id="KW-1185">Reference proteome</keyword>
<dbReference type="SUPFAM" id="SSF160631">
    <property type="entry name" value="SMI1/KNR4-like"/>
    <property type="match status" value="1"/>
</dbReference>
<evidence type="ECO:0000313" key="3">
    <source>
        <dbReference type="Proteomes" id="UP001380186"/>
    </source>
</evidence>
<dbReference type="EMBL" id="AP029022">
    <property type="protein sequence ID" value="BEV06326.1"/>
    <property type="molecule type" value="Genomic_DNA"/>
</dbReference>